<sequence>MPVSSRVWARCLDLGSVRSLALWAAVLARSVGCSASSLSLPSCFVFPTFRHVVNARNREELEPRAMAQWSRGYVCPCVLVRFLCHGPAVFLVPRRSTRALQILVRCATCRWRAGSV</sequence>
<feature type="chain" id="PRO_5007877831" description="Secreted protein" evidence="1">
    <location>
        <begin position="29"/>
        <end position="116"/>
    </location>
</feature>
<evidence type="ECO:0000313" key="2">
    <source>
        <dbReference type="EMBL" id="KZV79280.1"/>
    </source>
</evidence>
<feature type="signal peptide" evidence="1">
    <location>
        <begin position="1"/>
        <end position="28"/>
    </location>
</feature>
<protein>
    <recommendedName>
        <fullName evidence="4">Secreted protein</fullName>
    </recommendedName>
</protein>
<evidence type="ECO:0008006" key="4">
    <source>
        <dbReference type="Google" id="ProtNLM"/>
    </source>
</evidence>
<evidence type="ECO:0000313" key="3">
    <source>
        <dbReference type="Proteomes" id="UP000077266"/>
    </source>
</evidence>
<proteinExistence type="predicted"/>
<dbReference type="Proteomes" id="UP000077266">
    <property type="component" value="Unassembled WGS sequence"/>
</dbReference>
<reference evidence="2 3" key="1">
    <citation type="journal article" date="2016" name="Mol. Biol. Evol.">
        <title>Comparative Genomics of Early-Diverging Mushroom-Forming Fungi Provides Insights into the Origins of Lignocellulose Decay Capabilities.</title>
        <authorList>
            <person name="Nagy L.G."/>
            <person name="Riley R."/>
            <person name="Tritt A."/>
            <person name="Adam C."/>
            <person name="Daum C."/>
            <person name="Floudas D."/>
            <person name="Sun H."/>
            <person name="Yadav J.S."/>
            <person name="Pangilinan J."/>
            <person name="Larsson K.H."/>
            <person name="Matsuura K."/>
            <person name="Barry K."/>
            <person name="Labutti K."/>
            <person name="Kuo R."/>
            <person name="Ohm R.A."/>
            <person name="Bhattacharya S.S."/>
            <person name="Shirouzu T."/>
            <person name="Yoshinaga Y."/>
            <person name="Martin F.M."/>
            <person name="Grigoriev I.V."/>
            <person name="Hibbett D.S."/>
        </authorList>
    </citation>
    <scope>NUCLEOTIDE SEQUENCE [LARGE SCALE GENOMIC DNA]</scope>
    <source>
        <strain evidence="2 3">HHB12029</strain>
    </source>
</reference>
<dbReference type="EMBL" id="KV426647">
    <property type="protein sequence ID" value="KZV79280.1"/>
    <property type="molecule type" value="Genomic_DNA"/>
</dbReference>
<keyword evidence="1" id="KW-0732">Signal</keyword>
<keyword evidence="3" id="KW-1185">Reference proteome</keyword>
<feature type="non-terminal residue" evidence="2">
    <location>
        <position position="116"/>
    </location>
</feature>
<dbReference type="InParanoid" id="A0A166NKW0"/>
<name>A0A166NKW0_EXIGL</name>
<gene>
    <name evidence="2" type="ORF">EXIGLDRAFT_846693</name>
</gene>
<organism evidence="2 3">
    <name type="scientific">Exidia glandulosa HHB12029</name>
    <dbReference type="NCBI Taxonomy" id="1314781"/>
    <lineage>
        <taxon>Eukaryota</taxon>
        <taxon>Fungi</taxon>
        <taxon>Dikarya</taxon>
        <taxon>Basidiomycota</taxon>
        <taxon>Agaricomycotina</taxon>
        <taxon>Agaricomycetes</taxon>
        <taxon>Auriculariales</taxon>
        <taxon>Exidiaceae</taxon>
        <taxon>Exidia</taxon>
    </lineage>
</organism>
<accession>A0A166NKW0</accession>
<evidence type="ECO:0000256" key="1">
    <source>
        <dbReference type="SAM" id="SignalP"/>
    </source>
</evidence>
<dbReference type="AlphaFoldDB" id="A0A166NKW0"/>